<accession>A0AAV8YED9</accession>
<feature type="compositionally biased region" description="Basic residues" evidence="1">
    <location>
        <begin position="1"/>
        <end position="13"/>
    </location>
</feature>
<evidence type="ECO:0000256" key="1">
    <source>
        <dbReference type="SAM" id="MobiDB-lite"/>
    </source>
</evidence>
<name>A0AAV8YED9_9CUCU</name>
<dbReference type="AlphaFoldDB" id="A0AAV8YED9"/>
<keyword evidence="3" id="KW-1185">Reference proteome</keyword>
<reference evidence="2" key="1">
    <citation type="journal article" date="2023" name="Insect Mol. Biol.">
        <title>Genome sequencing provides insights into the evolution of gene families encoding plant cell wall-degrading enzymes in longhorned beetles.</title>
        <authorList>
            <person name="Shin N.R."/>
            <person name="Okamura Y."/>
            <person name="Kirsch R."/>
            <person name="Pauchet Y."/>
        </authorList>
    </citation>
    <scope>NUCLEOTIDE SEQUENCE</scope>
    <source>
        <strain evidence="2">AMC_N1</strain>
    </source>
</reference>
<evidence type="ECO:0000313" key="3">
    <source>
        <dbReference type="Proteomes" id="UP001162162"/>
    </source>
</evidence>
<dbReference type="Proteomes" id="UP001162162">
    <property type="component" value="Unassembled WGS sequence"/>
</dbReference>
<evidence type="ECO:0000313" key="2">
    <source>
        <dbReference type="EMBL" id="KAJ8949270.1"/>
    </source>
</evidence>
<organism evidence="2 3">
    <name type="scientific">Aromia moschata</name>
    <dbReference type="NCBI Taxonomy" id="1265417"/>
    <lineage>
        <taxon>Eukaryota</taxon>
        <taxon>Metazoa</taxon>
        <taxon>Ecdysozoa</taxon>
        <taxon>Arthropoda</taxon>
        <taxon>Hexapoda</taxon>
        <taxon>Insecta</taxon>
        <taxon>Pterygota</taxon>
        <taxon>Neoptera</taxon>
        <taxon>Endopterygota</taxon>
        <taxon>Coleoptera</taxon>
        <taxon>Polyphaga</taxon>
        <taxon>Cucujiformia</taxon>
        <taxon>Chrysomeloidea</taxon>
        <taxon>Cerambycidae</taxon>
        <taxon>Cerambycinae</taxon>
        <taxon>Callichromatini</taxon>
        <taxon>Aromia</taxon>
    </lineage>
</organism>
<feature type="region of interest" description="Disordered" evidence="1">
    <location>
        <begin position="1"/>
        <end position="22"/>
    </location>
</feature>
<sequence length="94" mass="10577">MKKKNASSSRKKSRGTDDLVNNNCERRAGTINHMTLKNFMCHSYLEPSVKAGRSSGSIEIELCNEGPMAYRPNDYGKRINILRKLSANGWAVMK</sequence>
<gene>
    <name evidence="2" type="ORF">NQ318_022784</name>
</gene>
<comment type="caution">
    <text evidence="2">The sequence shown here is derived from an EMBL/GenBank/DDBJ whole genome shotgun (WGS) entry which is preliminary data.</text>
</comment>
<dbReference type="EMBL" id="JAPWTK010000121">
    <property type="protein sequence ID" value="KAJ8949270.1"/>
    <property type="molecule type" value="Genomic_DNA"/>
</dbReference>
<protein>
    <submittedName>
        <fullName evidence="2">Uncharacterized protein</fullName>
    </submittedName>
</protein>
<proteinExistence type="predicted"/>